<name>W8C0D0_CERCA</name>
<sequence>MLRNLKRCNQQLLYLEFKGCAHISTICGGISYAKADSIKFQSKIMSKLVGHRVVGSKKRWYPSNEGSTSHLAKHRNAEIFSNTHITKSNAGRGGKNTTRRMAVLNKLFMSHITDLLATGEASEAILGRGLQVTRVKISPDFSCINVYWLGSGDALADGLLETELQRCSGRLRHELSQLMLMSEVPRIKFAREKKFSSVAQVEALLRNIDFVTADEISEDNMEDAKYEKYNFVANIMQREFYGKSSSAAITANGADEEHFPEMRHDVFGLDHRYIMSKLMTKMRKSQQAWEYHSQKGNTAVKQIPPADESLEKIQQKLTEAAEKSEKFAIFLAKRREYRNTPERKKHDRASEWTEVHAEQAAIEAALTPTQRSLLEAEDYLYEEHDKSEHNK</sequence>
<dbReference type="PANTHER" id="PTHR14725:SF0">
    <property type="entry name" value="RIBOSOME-BINDING FACTOR A, MITOCHONDRIAL-RELATED"/>
    <property type="match status" value="1"/>
</dbReference>
<dbReference type="InterPro" id="IPR015946">
    <property type="entry name" value="KH_dom-like_a/b"/>
</dbReference>
<dbReference type="Gene3D" id="3.30.300.20">
    <property type="match status" value="1"/>
</dbReference>
<proteinExistence type="evidence at transcript level"/>
<dbReference type="SUPFAM" id="SSF89919">
    <property type="entry name" value="Ribosome-binding factor A, RbfA"/>
    <property type="match status" value="1"/>
</dbReference>
<dbReference type="GO" id="GO:0006364">
    <property type="term" value="P:rRNA processing"/>
    <property type="evidence" value="ECO:0007669"/>
    <property type="project" value="InterPro"/>
</dbReference>
<evidence type="ECO:0000313" key="1">
    <source>
        <dbReference type="EMBL" id="JAC02474.1"/>
    </source>
</evidence>
<dbReference type="AlphaFoldDB" id="W8C0D0"/>
<dbReference type="InterPro" id="IPR039212">
    <property type="entry name" value="RBFA_mitochondrial"/>
</dbReference>
<protein>
    <submittedName>
        <fullName evidence="1">Putative ribosome-binding factor A, mitochondrial</fullName>
    </submittedName>
</protein>
<accession>W8C0D0</accession>
<dbReference type="EMBL" id="GAMC01004082">
    <property type="protein sequence ID" value="JAC02474.1"/>
    <property type="molecule type" value="mRNA"/>
</dbReference>
<dbReference type="InterPro" id="IPR023799">
    <property type="entry name" value="RbfA_dom_sf"/>
</dbReference>
<dbReference type="Pfam" id="PF02033">
    <property type="entry name" value="RBFA"/>
    <property type="match status" value="1"/>
</dbReference>
<gene>
    <name evidence="1" type="primary">RBFA</name>
</gene>
<dbReference type="OrthoDB" id="418445at2759"/>
<dbReference type="PANTHER" id="PTHR14725">
    <property type="entry name" value="RIBOSOME-BINDING FACTOR A, MITOCHONDRIAL-RELATED"/>
    <property type="match status" value="1"/>
</dbReference>
<reference evidence="1" key="2">
    <citation type="journal article" date="2014" name="BMC Genomics">
        <title>A genomic perspective to assessing quality of mass-reared SIT flies used in Mediterranean fruit fly (Ceratitis capitata) eradication in California.</title>
        <authorList>
            <person name="Calla B."/>
            <person name="Hall B."/>
            <person name="Hou S."/>
            <person name="Geib S.M."/>
        </authorList>
    </citation>
    <scope>NUCLEOTIDE SEQUENCE</scope>
</reference>
<dbReference type="InterPro" id="IPR000238">
    <property type="entry name" value="RbfA"/>
</dbReference>
<organism evidence="1">
    <name type="scientific">Ceratitis capitata</name>
    <name type="common">Mediterranean fruit fly</name>
    <name type="synonym">Tephritis capitata</name>
    <dbReference type="NCBI Taxonomy" id="7213"/>
    <lineage>
        <taxon>Eukaryota</taxon>
        <taxon>Metazoa</taxon>
        <taxon>Ecdysozoa</taxon>
        <taxon>Arthropoda</taxon>
        <taxon>Hexapoda</taxon>
        <taxon>Insecta</taxon>
        <taxon>Pterygota</taxon>
        <taxon>Neoptera</taxon>
        <taxon>Endopterygota</taxon>
        <taxon>Diptera</taxon>
        <taxon>Brachycera</taxon>
        <taxon>Muscomorpha</taxon>
        <taxon>Tephritoidea</taxon>
        <taxon>Tephritidae</taxon>
        <taxon>Ceratitis</taxon>
        <taxon>Ceratitis</taxon>
    </lineage>
</organism>
<reference evidence="1" key="1">
    <citation type="submission" date="2013-07" db="EMBL/GenBank/DDBJ databases">
        <authorList>
            <person name="Geib S."/>
        </authorList>
    </citation>
    <scope>NUCLEOTIDE SEQUENCE</scope>
</reference>